<evidence type="ECO:0000313" key="2">
    <source>
        <dbReference type="Proteomes" id="UP001060215"/>
    </source>
</evidence>
<reference evidence="1 2" key="1">
    <citation type="journal article" date="2022" name="Plant J.">
        <title>Chromosome-level genome of Camellia lanceoleosa provides a valuable resource for understanding genome evolution and self-incompatibility.</title>
        <authorList>
            <person name="Gong W."/>
            <person name="Xiao S."/>
            <person name="Wang L."/>
            <person name="Liao Z."/>
            <person name="Chang Y."/>
            <person name="Mo W."/>
            <person name="Hu G."/>
            <person name="Li W."/>
            <person name="Zhao G."/>
            <person name="Zhu H."/>
            <person name="Hu X."/>
            <person name="Ji K."/>
            <person name="Xiang X."/>
            <person name="Song Q."/>
            <person name="Yuan D."/>
            <person name="Jin S."/>
            <person name="Zhang L."/>
        </authorList>
    </citation>
    <scope>NUCLEOTIDE SEQUENCE [LARGE SCALE GENOMIC DNA]</scope>
    <source>
        <strain evidence="1">SQ_2022a</strain>
    </source>
</reference>
<gene>
    <name evidence="1" type="ORF">LOK49_LG15G02326</name>
</gene>
<sequence length="241" mass="26709">MLSLFSFPMSPLFKECSTSPLSALSYLSLNRRYPKCVNFGGLSKEELRSSVQQNSEVVGSVRWCLPLFEFHGESFYNPYIPRVLEELDKKGLIEESEGARVIFIEGKNIPLIVVKKDGGFNYASTDLAALCTEVVRLVDLLDEAKSRNKAALVERGKADECIEKELDQIAEAVGYGAVNCNHVQDVCMPVMDGLQATRLICSFEETGKDAAVKAGIEQFVPPNDQKFNSSKKRMPIIVVST</sequence>
<keyword evidence="2" id="KW-1185">Reference proteome</keyword>
<organism evidence="1 2">
    <name type="scientific">Camellia lanceoleosa</name>
    <dbReference type="NCBI Taxonomy" id="1840588"/>
    <lineage>
        <taxon>Eukaryota</taxon>
        <taxon>Viridiplantae</taxon>
        <taxon>Streptophyta</taxon>
        <taxon>Embryophyta</taxon>
        <taxon>Tracheophyta</taxon>
        <taxon>Spermatophyta</taxon>
        <taxon>Magnoliopsida</taxon>
        <taxon>eudicotyledons</taxon>
        <taxon>Gunneridae</taxon>
        <taxon>Pentapetalae</taxon>
        <taxon>asterids</taxon>
        <taxon>Ericales</taxon>
        <taxon>Theaceae</taxon>
        <taxon>Camellia</taxon>
    </lineage>
</organism>
<name>A0ACC0F4C8_9ERIC</name>
<protein>
    <submittedName>
        <fullName evidence="1">Uncharacterized protein</fullName>
    </submittedName>
</protein>
<accession>A0ACC0F4C8</accession>
<dbReference type="EMBL" id="CM045768">
    <property type="protein sequence ID" value="KAI7983324.1"/>
    <property type="molecule type" value="Genomic_DNA"/>
</dbReference>
<comment type="caution">
    <text evidence="1">The sequence shown here is derived from an EMBL/GenBank/DDBJ whole genome shotgun (WGS) entry which is preliminary data.</text>
</comment>
<evidence type="ECO:0000313" key="1">
    <source>
        <dbReference type="EMBL" id="KAI7983324.1"/>
    </source>
</evidence>
<proteinExistence type="predicted"/>
<dbReference type="Proteomes" id="UP001060215">
    <property type="component" value="Chromosome 11"/>
</dbReference>